<feature type="signal peptide" evidence="2">
    <location>
        <begin position="1"/>
        <end position="15"/>
    </location>
</feature>
<keyword evidence="1" id="KW-0472">Membrane</keyword>
<name>A0A1A8J1K9_NOTKU</name>
<evidence type="ECO:0000256" key="2">
    <source>
        <dbReference type="SAM" id="SignalP"/>
    </source>
</evidence>
<dbReference type="AlphaFoldDB" id="A0A1A8J1K9"/>
<keyword evidence="1" id="KW-0812">Transmembrane</keyword>
<protein>
    <recommendedName>
        <fullName evidence="4">Kazal-like domain-containing protein</fullName>
    </recommendedName>
</protein>
<proteinExistence type="predicted"/>
<feature type="transmembrane region" description="Helical" evidence="1">
    <location>
        <begin position="71"/>
        <end position="91"/>
    </location>
</feature>
<organism evidence="3">
    <name type="scientific">Nothobranchius kuhntae</name>
    <name type="common">Beira killifish</name>
    <dbReference type="NCBI Taxonomy" id="321403"/>
    <lineage>
        <taxon>Eukaryota</taxon>
        <taxon>Metazoa</taxon>
        <taxon>Chordata</taxon>
        <taxon>Craniata</taxon>
        <taxon>Vertebrata</taxon>
        <taxon>Euteleostomi</taxon>
        <taxon>Actinopterygii</taxon>
        <taxon>Neopterygii</taxon>
        <taxon>Teleostei</taxon>
        <taxon>Neoteleostei</taxon>
        <taxon>Acanthomorphata</taxon>
        <taxon>Ovalentaria</taxon>
        <taxon>Atherinomorphae</taxon>
        <taxon>Cyprinodontiformes</taxon>
        <taxon>Nothobranchiidae</taxon>
        <taxon>Nothobranchius</taxon>
    </lineage>
</organism>
<reference evidence="3" key="1">
    <citation type="submission" date="2016-05" db="EMBL/GenBank/DDBJ databases">
        <authorList>
            <person name="Lavstsen T."/>
            <person name="Jespersen J.S."/>
        </authorList>
    </citation>
    <scope>NUCLEOTIDE SEQUENCE</scope>
    <source>
        <tissue evidence="3">Brain</tissue>
    </source>
</reference>
<evidence type="ECO:0000256" key="1">
    <source>
        <dbReference type="SAM" id="Phobius"/>
    </source>
</evidence>
<feature type="non-terminal residue" evidence="3">
    <location>
        <position position="1"/>
    </location>
</feature>
<feature type="chain" id="PRO_5012158767" description="Kazal-like domain-containing protein" evidence="2">
    <location>
        <begin position="16"/>
        <end position="137"/>
    </location>
</feature>
<sequence>SFSFLFLLLLLPSSSFFFFRPLPSSPFFPPLPSSSSSSFFLFLLLPSSFFFFLLSLLLLPRVIQGLNSFVAVHGVLGSRLLISIVSLIHLLNFCRCVHDPCVLPAVKCGVVYEIPHKLCNKTYVGQQDATRHTRNRT</sequence>
<evidence type="ECO:0000313" key="3">
    <source>
        <dbReference type="EMBL" id="SBR03482.1"/>
    </source>
</evidence>
<accession>A0A1A8J1K9</accession>
<keyword evidence="1" id="KW-1133">Transmembrane helix</keyword>
<reference evidence="3" key="2">
    <citation type="submission" date="2016-06" db="EMBL/GenBank/DDBJ databases">
        <title>The genome of a short-lived fish provides insights into sex chromosome evolution and the genetic control of aging.</title>
        <authorList>
            <person name="Reichwald K."/>
            <person name="Felder M."/>
            <person name="Petzold A."/>
            <person name="Koch P."/>
            <person name="Groth M."/>
            <person name="Platzer M."/>
        </authorList>
    </citation>
    <scope>NUCLEOTIDE SEQUENCE</scope>
    <source>
        <tissue evidence="3">Brain</tissue>
    </source>
</reference>
<feature type="transmembrane region" description="Helical" evidence="1">
    <location>
        <begin position="39"/>
        <end position="59"/>
    </location>
</feature>
<evidence type="ECO:0008006" key="4">
    <source>
        <dbReference type="Google" id="ProtNLM"/>
    </source>
</evidence>
<gene>
    <name evidence="3" type="primary">Nfu_g_1_024038</name>
</gene>
<feature type="non-terminal residue" evidence="3">
    <location>
        <position position="137"/>
    </location>
</feature>
<dbReference type="EMBL" id="HAED01017037">
    <property type="protein sequence ID" value="SBR03482.1"/>
    <property type="molecule type" value="Transcribed_RNA"/>
</dbReference>
<keyword evidence="2" id="KW-0732">Signal</keyword>